<evidence type="ECO:0000313" key="2">
    <source>
        <dbReference type="EMBL" id="GEU31737.1"/>
    </source>
</evidence>
<organism evidence="2">
    <name type="scientific">Tanacetum cinerariifolium</name>
    <name type="common">Dalmatian daisy</name>
    <name type="synonym">Chrysanthemum cinerariifolium</name>
    <dbReference type="NCBI Taxonomy" id="118510"/>
    <lineage>
        <taxon>Eukaryota</taxon>
        <taxon>Viridiplantae</taxon>
        <taxon>Streptophyta</taxon>
        <taxon>Embryophyta</taxon>
        <taxon>Tracheophyta</taxon>
        <taxon>Spermatophyta</taxon>
        <taxon>Magnoliopsida</taxon>
        <taxon>eudicotyledons</taxon>
        <taxon>Gunneridae</taxon>
        <taxon>Pentapetalae</taxon>
        <taxon>asterids</taxon>
        <taxon>campanulids</taxon>
        <taxon>Asterales</taxon>
        <taxon>Asteraceae</taxon>
        <taxon>Asteroideae</taxon>
        <taxon>Anthemideae</taxon>
        <taxon>Anthemidinae</taxon>
        <taxon>Tanacetum</taxon>
    </lineage>
</organism>
<accession>A0A6L2J5B6</accession>
<dbReference type="EMBL" id="BKCJ010000281">
    <property type="protein sequence ID" value="GEU31737.1"/>
    <property type="molecule type" value="Genomic_DNA"/>
</dbReference>
<feature type="domain" description="DUF4218" evidence="1">
    <location>
        <begin position="172"/>
        <end position="236"/>
    </location>
</feature>
<sequence length="237" mass="27426">MIWHATGKRTEPGKMQHPADGRAWKNFDTKHNLDIMHIEKNVLEAILNTLLMNHKSKYTVKARQDLQRLGIRSGLWLGQTKTEKCLKPQVAYSFTPENRKKFCQFSKEVKLPDGFGSCFKHKVTDNDTNITGLKSHDCHIIMQRLLPYGLQNYLPDKIAKPIIELCSLLKQSATLMEDDMLKAQIKVVDILCDLELIYPPALFDIIINLVIHLPLEALEGGPIRPRWMFLFERYMKK</sequence>
<proteinExistence type="predicted"/>
<gene>
    <name evidence="2" type="ORF">Tci_003715</name>
</gene>
<name>A0A6L2J5B6_TANCI</name>
<evidence type="ECO:0000259" key="1">
    <source>
        <dbReference type="Pfam" id="PF13960"/>
    </source>
</evidence>
<protein>
    <recommendedName>
        <fullName evidence="1">DUF4218 domain-containing protein</fullName>
    </recommendedName>
</protein>
<dbReference type="InterPro" id="IPR025452">
    <property type="entry name" value="DUF4218"/>
</dbReference>
<dbReference type="PANTHER" id="PTHR48258">
    <property type="entry name" value="DUF4218 DOMAIN-CONTAINING PROTEIN-RELATED"/>
    <property type="match status" value="1"/>
</dbReference>
<dbReference type="AlphaFoldDB" id="A0A6L2J5B6"/>
<comment type="caution">
    <text evidence="2">The sequence shown here is derived from an EMBL/GenBank/DDBJ whole genome shotgun (WGS) entry which is preliminary data.</text>
</comment>
<reference evidence="2" key="1">
    <citation type="journal article" date="2019" name="Sci. Rep.">
        <title>Draft genome of Tanacetum cinerariifolium, the natural source of mosquito coil.</title>
        <authorList>
            <person name="Yamashiro T."/>
            <person name="Shiraishi A."/>
            <person name="Satake H."/>
            <person name="Nakayama K."/>
        </authorList>
    </citation>
    <scope>NUCLEOTIDE SEQUENCE</scope>
</reference>
<dbReference type="Pfam" id="PF13960">
    <property type="entry name" value="DUF4218"/>
    <property type="match status" value="1"/>
</dbReference>
<dbReference type="PANTHER" id="PTHR48258:SF14">
    <property type="entry name" value="OS02G0583300 PROTEIN"/>
    <property type="match status" value="1"/>
</dbReference>